<reference evidence="4" key="1">
    <citation type="journal article" date="2019" name="Int. J. Syst. Evol. Microbiol.">
        <title>The Global Catalogue of Microorganisms (GCM) 10K type strain sequencing project: providing services to taxonomists for standard genome sequencing and annotation.</title>
        <authorList>
            <consortium name="The Broad Institute Genomics Platform"/>
            <consortium name="The Broad Institute Genome Sequencing Center for Infectious Disease"/>
            <person name="Wu L."/>
            <person name="Ma J."/>
        </authorList>
    </citation>
    <scope>NUCLEOTIDE SEQUENCE [LARGE SCALE GENOMIC DNA]</scope>
    <source>
        <strain evidence="4">KACC 14249</strain>
    </source>
</reference>
<accession>A0ABW1J9M0</accession>
<gene>
    <name evidence="3" type="ORF">ACFQDO_02265</name>
</gene>
<evidence type="ECO:0000313" key="3">
    <source>
        <dbReference type="EMBL" id="MFC6005942.1"/>
    </source>
</evidence>
<dbReference type="Pfam" id="PF08450">
    <property type="entry name" value="SGL"/>
    <property type="match status" value="1"/>
</dbReference>
<dbReference type="RefSeq" id="WP_345716811.1">
    <property type="nucleotide sequence ID" value="NZ_BAABFP010000005.1"/>
</dbReference>
<dbReference type="Proteomes" id="UP001596189">
    <property type="component" value="Unassembled WGS sequence"/>
</dbReference>
<feature type="domain" description="SMP-30/Gluconolactonase/LRE-like region" evidence="2">
    <location>
        <begin position="64"/>
        <end position="250"/>
    </location>
</feature>
<evidence type="ECO:0000259" key="2">
    <source>
        <dbReference type="Pfam" id="PF08450"/>
    </source>
</evidence>
<keyword evidence="4" id="KW-1185">Reference proteome</keyword>
<dbReference type="InterPro" id="IPR013658">
    <property type="entry name" value="SGL"/>
</dbReference>
<proteinExistence type="predicted"/>
<feature type="region of interest" description="Disordered" evidence="1">
    <location>
        <begin position="1"/>
        <end position="35"/>
    </location>
</feature>
<dbReference type="SUPFAM" id="SSF63829">
    <property type="entry name" value="Calcium-dependent phosphotriesterase"/>
    <property type="match status" value="1"/>
</dbReference>
<dbReference type="PANTHER" id="PTHR10426:SF88">
    <property type="entry name" value="ADIPOCYTE PLASMA MEMBRANE-ASSOCIATED PROTEIN HEMOMUCIN-RELATED"/>
    <property type="match status" value="1"/>
</dbReference>
<name>A0ABW1J9M0_9ACTN</name>
<comment type="caution">
    <text evidence="3">The sequence shown here is derived from an EMBL/GenBank/DDBJ whole genome shotgun (WGS) entry which is preliminary data.</text>
</comment>
<dbReference type="InterPro" id="IPR011042">
    <property type="entry name" value="6-blade_b-propeller_TolB-like"/>
</dbReference>
<evidence type="ECO:0000313" key="4">
    <source>
        <dbReference type="Proteomes" id="UP001596189"/>
    </source>
</evidence>
<evidence type="ECO:0000256" key="1">
    <source>
        <dbReference type="SAM" id="MobiDB-lite"/>
    </source>
</evidence>
<dbReference type="EMBL" id="JBHSRD010000002">
    <property type="protein sequence ID" value="MFC6005942.1"/>
    <property type="molecule type" value="Genomic_DNA"/>
</dbReference>
<organism evidence="3 4">
    <name type="scientific">Angustibacter luteus</name>
    <dbReference type="NCBI Taxonomy" id="658456"/>
    <lineage>
        <taxon>Bacteria</taxon>
        <taxon>Bacillati</taxon>
        <taxon>Actinomycetota</taxon>
        <taxon>Actinomycetes</taxon>
        <taxon>Kineosporiales</taxon>
        <taxon>Kineosporiaceae</taxon>
    </lineage>
</organism>
<sequence length="336" mass="36180">MTSTSPRPSLRPVRWTPPSWPERARSRTSSPPLAGVRVLPLPGSGPEDVLCTPDGSVLTGLVDGRILQVSPAGALVEVARTGGRPLGLEWLPDGRVLVCDAVRGLLALEPSSGRLEVLADGVDGERFAFCNNAAVATDGTIYFTDSSRRFGVGTWRGAVLEHAGDGRLLRRTPDGAVDVVRDGLEFANGVALSADESWVAVAQTGGYTLERVDVRGDRQGEQERLVDLPGFPDNIATGSDGLIWVAMASSRNRLLDRLHPRHPRLRHAVWAVPQRLQPGPDRMAWVMAFDPSGALVHDRQGRVDGFFMTTGVREQDGVVWMGSLAASALAWFELGE</sequence>
<protein>
    <submittedName>
        <fullName evidence="3">SMP-30/gluconolactonase/LRE family protein</fullName>
    </submittedName>
</protein>
<dbReference type="Gene3D" id="2.120.10.30">
    <property type="entry name" value="TolB, C-terminal domain"/>
    <property type="match status" value="1"/>
</dbReference>
<dbReference type="PANTHER" id="PTHR10426">
    <property type="entry name" value="STRICTOSIDINE SYNTHASE-RELATED"/>
    <property type="match status" value="1"/>
</dbReference>